<dbReference type="Gene3D" id="3.40.630.30">
    <property type="match status" value="1"/>
</dbReference>
<dbReference type="Pfam" id="PF13673">
    <property type="entry name" value="Acetyltransf_10"/>
    <property type="match status" value="1"/>
</dbReference>
<dbReference type="InterPro" id="IPR050832">
    <property type="entry name" value="Bact_Acetyltransf"/>
</dbReference>
<comment type="caution">
    <text evidence="4">The sequence shown here is derived from an EMBL/GenBank/DDBJ whole genome shotgun (WGS) entry which is preliminary data.</text>
</comment>
<dbReference type="PROSITE" id="PS51186">
    <property type="entry name" value="GNAT"/>
    <property type="match status" value="1"/>
</dbReference>
<proteinExistence type="predicted"/>
<dbReference type="InterPro" id="IPR000182">
    <property type="entry name" value="GNAT_dom"/>
</dbReference>
<name>A0A7C5MYA0_9GAMM</name>
<evidence type="ECO:0000313" key="4">
    <source>
        <dbReference type="EMBL" id="HHH13539.1"/>
    </source>
</evidence>
<dbReference type="PANTHER" id="PTHR43877">
    <property type="entry name" value="AMINOALKYLPHOSPHONATE N-ACETYLTRANSFERASE-RELATED-RELATED"/>
    <property type="match status" value="1"/>
</dbReference>
<evidence type="ECO:0000256" key="1">
    <source>
        <dbReference type="ARBA" id="ARBA00022679"/>
    </source>
</evidence>
<accession>A0A7C5MYA0</accession>
<dbReference type="Proteomes" id="UP000886100">
    <property type="component" value="Unassembled WGS sequence"/>
</dbReference>
<dbReference type="AlphaFoldDB" id="A0A7C5MYA0"/>
<dbReference type="EMBL" id="DROM01000289">
    <property type="protein sequence ID" value="HHH13539.1"/>
    <property type="molecule type" value="Genomic_DNA"/>
</dbReference>
<organism evidence="4">
    <name type="scientific">Thiolapillus brandeum</name>
    <dbReference type="NCBI Taxonomy" id="1076588"/>
    <lineage>
        <taxon>Bacteria</taxon>
        <taxon>Pseudomonadati</taxon>
        <taxon>Pseudomonadota</taxon>
        <taxon>Gammaproteobacteria</taxon>
        <taxon>Chromatiales</taxon>
        <taxon>Sedimenticolaceae</taxon>
        <taxon>Thiolapillus</taxon>
    </lineage>
</organism>
<gene>
    <name evidence="4" type="ORF">ENJ98_04820</name>
</gene>
<keyword evidence="1" id="KW-0808">Transferase</keyword>
<reference evidence="4" key="1">
    <citation type="journal article" date="2020" name="mSystems">
        <title>Genome- and Community-Level Interaction Insights into Carbon Utilization and Element Cycling Functions of Hydrothermarchaeota in Hydrothermal Sediment.</title>
        <authorList>
            <person name="Zhou Z."/>
            <person name="Liu Y."/>
            <person name="Xu W."/>
            <person name="Pan J."/>
            <person name="Luo Z.H."/>
            <person name="Li M."/>
        </authorList>
    </citation>
    <scope>NUCLEOTIDE SEQUENCE [LARGE SCALE GENOMIC DNA]</scope>
    <source>
        <strain evidence="4">HyVt-535</strain>
    </source>
</reference>
<protein>
    <submittedName>
        <fullName evidence="4">GNAT family N-acetyltransferase</fullName>
    </submittedName>
</protein>
<evidence type="ECO:0000259" key="3">
    <source>
        <dbReference type="PROSITE" id="PS51186"/>
    </source>
</evidence>
<dbReference type="InterPro" id="IPR016181">
    <property type="entry name" value="Acyl_CoA_acyltransferase"/>
</dbReference>
<dbReference type="PANTHER" id="PTHR43877:SF1">
    <property type="entry name" value="ACETYLTRANSFERASE"/>
    <property type="match status" value="1"/>
</dbReference>
<dbReference type="CDD" id="cd04301">
    <property type="entry name" value="NAT_SF"/>
    <property type="match status" value="1"/>
</dbReference>
<sequence length="144" mass="16248">MAESFHLRTALWPEDREALRRVRETVFVEEQGVPLELEWDGLDEQAFHLLAEDEQGNPVGTGRLLPDGHIGRMAVLEPWRGRGVGTALLLGLLEEGRRRGLDRLVLNAQLGALPFYERQGFVAEGPVFDDAGIPHRRMVWCTQP</sequence>
<dbReference type="SUPFAM" id="SSF55729">
    <property type="entry name" value="Acyl-CoA N-acyltransferases (Nat)"/>
    <property type="match status" value="1"/>
</dbReference>
<dbReference type="GO" id="GO:0016747">
    <property type="term" value="F:acyltransferase activity, transferring groups other than amino-acyl groups"/>
    <property type="evidence" value="ECO:0007669"/>
    <property type="project" value="InterPro"/>
</dbReference>
<feature type="domain" description="N-acetyltransferase" evidence="3">
    <location>
        <begin position="5"/>
        <end position="144"/>
    </location>
</feature>
<keyword evidence="2" id="KW-0012">Acyltransferase</keyword>
<evidence type="ECO:0000256" key="2">
    <source>
        <dbReference type="ARBA" id="ARBA00023315"/>
    </source>
</evidence>